<dbReference type="PROSITE" id="PS51257">
    <property type="entry name" value="PROKAR_LIPOPROTEIN"/>
    <property type="match status" value="1"/>
</dbReference>
<evidence type="ECO:0008006" key="3">
    <source>
        <dbReference type="Google" id="ProtNLM"/>
    </source>
</evidence>
<evidence type="ECO:0000313" key="1">
    <source>
        <dbReference type="EMBL" id="SDI87348.1"/>
    </source>
</evidence>
<accession>A0A1G8P4X9</accession>
<dbReference type="RefSeq" id="WP_009000626.1">
    <property type="nucleotide sequence ID" value="NZ_FNDO01000085.1"/>
</dbReference>
<gene>
    <name evidence="1" type="ORF">SAMN05192582_10855</name>
</gene>
<sequence length="153" mass="17683">MKNLLLLMITALMFAGCSKDEEKDEFYEKQITANELESGTGTYVMNKGSYTYYLVFENGKLGYYTYKGGKFTSIHSVDYSINKNDLNLVKHPYMEEVLGGEREYYTLYISFVHWGHEKMTDYGTGGEQLLIRGDNYPYEFATGYYDKSSISLK</sequence>
<proteinExistence type="predicted"/>
<organism evidence="1 2">
    <name type="scientific">Bacteroides ovatus</name>
    <dbReference type="NCBI Taxonomy" id="28116"/>
    <lineage>
        <taxon>Bacteria</taxon>
        <taxon>Pseudomonadati</taxon>
        <taxon>Bacteroidota</taxon>
        <taxon>Bacteroidia</taxon>
        <taxon>Bacteroidales</taxon>
        <taxon>Bacteroidaceae</taxon>
        <taxon>Bacteroides</taxon>
    </lineage>
</organism>
<evidence type="ECO:0000313" key="2">
    <source>
        <dbReference type="Proteomes" id="UP000181870"/>
    </source>
</evidence>
<dbReference type="AlphaFoldDB" id="A0A1G8P4X9"/>
<dbReference type="EMBL" id="FNDO01000085">
    <property type="protein sequence ID" value="SDI87348.1"/>
    <property type="molecule type" value="Genomic_DNA"/>
</dbReference>
<protein>
    <recommendedName>
        <fullName evidence="3">Lipoprotein</fullName>
    </recommendedName>
</protein>
<name>A0A1G8P4X9_BACOV</name>
<reference evidence="1 2" key="1">
    <citation type="submission" date="2016-10" db="EMBL/GenBank/DDBJ databases">
        <authorList>
            <person name="de Groot N.N."/>
        </authorList>
    </citation>
    <scope>NUCLEOTIDE SEQUENCE [LARGE SCALE GENOMIC DNA]</scope>
    <source>
        <strain evidence="1 2">NLAE-zl-C57</strain>
    </source>
</reference>
<dbReference type="Proteomes" id="UP000181870">
    <property type="component" value="Unassembled WGS sequence"/>
</dbReference>